<proteinExistence type="predicted"/>
<sequence length="172" mass="18898">MAFNGVAANAVASDGEKGFCEERDIVSSVWSVWNERDSSDAFAAVFSFTLLHHILRVTQFSEESLAGEQISARELPAHWPPATRFASRGSSENTHIDCDCQGSVKHRLTSAGSHSVEPNKNHFFEISPYTNSLNVLPVHFLCDSFVCGDDSARTRSSMELNGFPPSSFGIKR</sequence>
<comment type="caution">
    <text evidence="1">The sequence shown here is derived from an EMBL/GenBank/DDBJ whole genome shotgun (WGS) entry which is preliminary data.</text>
</comment>
<gene>
    <name evidence="1" type="ORF">EYF80_050365</name>
</gene>
<name>A0A4Z2FEZ6_9TELE</name>
<evidence type="ECO:0000313" key="2">
    <source>
        <dbReference type="Proteomes" id="UP000314294"/>
    </source>
</evidence>
<dbReference type="EMBL" id="SRLO01001277">
    <property type="protein sequence ID" value="TNN39460.1"/>
    <property type="molecule type" value="Genomic_DNA"/>
</dbReference>
<dbReference type="AlphaFoldDB" id="A0A4Z2FEZ6"/>
<dbReference type="Proteomes" id="UP000314294">
    <property type="component" value="Unassembled WGS sequence"/>
</dbReference>
<keyword evidence="2" id="KW-1185">Reference proteome</keyword>
<accession>A0A4Z2FEZ6</accession>
<evidence type="ECO:0000313" key="1">
    <source>
        <dbReference type="EMBL" id="TNN39460.1"/>
    </source>
</evidence>
<reference evidence="1 2" key="1">
    <citation type="submission" date="2019-03" db="EMBL/GenBank/DDBJ databases">
        <title>First draft genome of Liparis tanakae, snailfish: a comprehensive survey of snailfish specific genes.</title>
        <authorList>
            <person name="Kim W."/>
            <person name="Song I."/>
            <person name="Jeong J.-H."/>
            <person name="Kim D."/>
            <person name="Kim S."/>
            <person name="Ryu S."/>
            <person name="Song J.Y."/>
            <person name="Lee S.K."/>
        </authorList>
    </citation>
    <scope>NUCLEOTIDE SEQUENCE [LARGE SCALE GENOMIC DNA]</scope>
    <source>
        <tissue evidence="1">Muscle</tissue>
    </source>
</reference>
<organism evidence="1 2">
    <name type="scientific">Liparis tanakae</name>
    <name type="common">Tanaka's snailfish</name>
    <dbReference type="NCBI Taxonomy" id="230148"/>
    <lineage>
        <taxon>Eukaryota</taxon>
        <taxon>Metazoa</taxon>
        <taxon>Chordata</taxon>
        <taxon>Craniata</taxon>
        <taxon>Vertebrata</taxon>
        <taxon>Euteleostomi</taxon>
        <taxon>Actinopterygii</taxon>
        <taxon>Neopterygii</taxon>
        <taxon>Teleostei</taxon>
        <taxon>Neoteleostei</taxon>
        <taxon>Acanthomorphata</taxon>
        <taxon>Eupercaria</taxon>
        <taxon>Perciformes</taxon>
        <taxon>Cottioidei</taxon>
        <taxon>Cottales</taxon>
        <taxon>Liparidae</taxon>
        <taxon>Liparis</taxon>
    </lineage>
</organism>
<protein>
    <submittedName>
        <fullName evidence="1">Uncharacterized protein</fullName>
    </submittedName>
</protein>